<evidence type="ECO:0000313" key="2">
    <source>
        <dbReference type="Proteomes" id="UP000035331"/>
    </source>
</evidence>
<dbReference type="EMBL" id="CP008746">
    <property type="protein sequence ID" value="AKJ40270.1"/>
    <property type="molecule type" value="Genomic_DNA"/>
</dbReference>
<organism evidence="1 2">
    <name type="scientific">Methanosarcina barkeri CM1</name>
    <dbReference type="NCBI Taxonomy" id="796385"/>
    <lineage>
        <taxon>Archaea</taxon>
        <taxon>Methanobacteriati</taxon>
        <taxon>Methanobacteriota</taxon>
        <taxon>Stenosarchaea group</taxon>
        <taxon>Methanomicrobia</taxon>
        <taxon>Methanosarcinales</taxon>
        <taxon>Methanosarcinaceae</taxon>
        <taxon>Methanosarcina</taxon>
    </lineage>
</organism>
<gene>
    <name evidence="1" type="ORF">MCM1_3283</name>
</gene>
<reference evidence="1 2" key="2">
    <citation type="journal article" date="2015" name="Stand. Genomic Sci.">
        <title>The complete genome sequence of the rumen methanogen Methanosarcina barkeri CM1.</title>
        <authorList>
            <person name="Lambie S.C."/>
            <person name="Kelly W.J."/>
            <person name="Leahy S.C."/>
            <person name="Li D."/>
            <person name="Reilly K."/>
            <person name="McAllister T.A."/>
            <person name="Valle E.R."/>
            <person name="Attwood G.T."/>
            <person name="Altermann E."/>
        </authorList>
    </citation>
    <scope>NUCLEOTIDE SEQUENCE [LARGE SCALE GENOMIC DNA]</scope>
    <source>
        <strain evidence="1 2">CM1</strain>
    </source>
</reference>
<dbReference type="Proteomes" id="UP000035331">
    <property type="component" value="Chromosome"/>
</dbReference>
<dbReference type="AlphaFoldDB" id="A0A0G3CHR9"/>
<name>A0A0G3CHR9_METBA</name>
<sequence>MEDTRIPYLTKKIKIQIQEKASIKKFSEKVIPKRIYVILNNVMLLNVFFKNSYLKHCKKLRDIKVIPEKEFSVFMLRIFS</sequence>
<proteinExistence type="predicted"/>
<dbReference type="PATRIC" id="fig|796385.3.peg.3991"/>
<reference evidence="2" key="1">
    <citation type="submission" date="2014-06" db="EMBL/GenBank/DDBJ databases">
        <title>The complete genome sequence of Methanosarcina barkeri CM1.</title>
        <authorList>
            <consortium name="Pastoral Greenhouse Gas Research Consortium"/>
            <person name="Lambie S.C."/>
            <person name="Leahy S.C."/>
            <person name="Kelly W.J."/>
            <person name="Li D."/>
            <person name="Reilly K."/>
            <person name="Attwood G.T."/>
            <person name="Altermann E."/>
        </authorList>
    </citation>
    <scope>NUCLEOTIDE SEQUENCE [LARGE SCALE GENOMIC DNA]</scope>
    <source>
        <strain evidence="2">CM1</strain>
    </source>
</reference>
<protein>
    <submittedName>
        <fullName evidence="1">Uncharacterized protein</fullName>
    </submittedName>
</protein>
<accession>A0A0G3CHR9</accession>
<evidence type="ECO:0000313" key="1">
    <source>
        <dbReference type="EMBL" id="AKJ40270.1"/>
    </source>
</evidence>